<evidence type="ECO:0000256" key="6">
    <source>
        <dbReference type="ARBA" id="ARBA00022605"/>
    </source>
</evidence>
<comment type="pathway">
    <text evidence="1">Amino-acid biosynthesis; L-threonine biosynthesis; L-threonine from L-aspartate: step 3/5.</text>
</comment>
<evidence type="ECO:0000259" key="14">
    <source>
        <dbReference type="PROSITE" id="PS51671"/>
    </source>
</evidence>
<evidence type="ECO:0000256" key="3">
    <source>
        <dbReference type="ARBA" id="ARBA00006753"/>
    </source>
</evidence>
<protein>
    <recommendedName>
        <fullName evidence="5">Homoserine dehydrogenase</fullName>
        <ecNumber evidence="4">1.1.1.3</ecNumber>
    </recommendedName>
</protein>
<evidence type="ECO:0000313" key="15">
    <source>
        <dbReference type="EMBL" id="TFZ08606.1"/>
    </source>
</evidence>
<evidence type="ECO:0000256" key="13">
    <source>
        <dbReference type="RuleBase" id="RU004171"/>
    </source>
</evidence>
<dbReference type="PANTHER" id="PTHR43331:SF1">
    <property type="entry name" value="HOMOSERINE DEHYDROGENASE"/>
    <property type="match status" value="1"/>
</dbReference>
<dbReference type="InterPro" id="IPR036291">
    <property type="entry name" value="NAD(P)-bd_dom_sf"/>
</dbReference>
<dbReference type="EMBL" id="SMLK01000001">
    <property type="protein sequence ID" value="TFZ08606.1"/>
    <property type="molecule type" value="Genomic_DNA"/>
</dbReference>
<evidence type="ECO:0000256" key="8">
    <source>
        <dbReference type="ARBA" id="ARBA00022857"/>
    </source>
</evidence>
<name>A0A4Z0CAD5_9BURK</name>
<organism evidence="15 16">
    <name type="scientific">Ramlibacter humi</name>
    <dbReference type="NCBI Taxonomy" id="2530451"/>
    <lineage>
        <taxon>Bacteria</taxon>
        <taxon>Pseudomonadati</taxon>
        <taxon>Pseudomonadota</taxon>
        <taxon>Betaproteobacteria</taxon>
        <taxon>Burkholderiales</taxon>
        <taxon>Comamonadaceae</taxon>
        <taxon>Ramlibacter</taxon>
    </lineage>
</organism>
<dbReference type="InterPro" id="IPR016204">
    <property type="entry name" value="HDH"/>
</dbReference>
<feature type="active site" description="Proton donor" evidence="11">
    <location>
        <position position="205"/>
    </location>
</feature>
<keyword evidence="9" id="KW-0560">Oxidoreductase</keyword>
<comment type="similarity">
    <text evidence="3 13">Belongs to the homoserine dehydrogenase family.</text>
</comment>
<keyword evidence="6" id="KW-0028">Amino-acid biosynthesis</keyword>
<evidence type="ECO:0000256" key="12">
    <source>
        <dbReference type="PIRSR" id="PIRSR000098-2"/>
    </source>
</evidence>
<dbReference type="SUPFAM" id="SSF51735">
    <property type="entry name" value="NAD(P)-binding Rossmann-fold domains"/>
    <property type="match status" value="1"/>
</dbReference>
<keyword evidence="7" id="KW-0791">Threonine biosynthesis</keyword>
<dbReference type="OrthoDB" id="9808167at2"/>
<accession>A0A4Z0CAD5</accession>
<comment type="caution">
    <text evidence="15">The sequence shown here is derived from an EMBL/GenBank/DDBJ whole genome shotgun (WGS) entry which is preliminary data.</text>
</comment>
<dbReference type="CDD" id="cd04881">
    <property type="entry name" value="ACT_HSDH-Hom"/>
    <property type="match status" value="1"/>
</dbReference>
<evidence type="ECO:0000256" key="11">
    <source>
        <dbReference type="PIRSR" id="PIRSR000098-1"/>
    </source>
</evidence>
<feature type="binding site" evidence="12">
    <location>
        <position position="190"/>
    </location>
    <ligand>
        <name>L-homoserine</name>
        <dbReference type="ChEBI" id="CHEBI:57476"/>
    </ligand>
</feature>
<evidence type="ECO:0000313" key="16">
    <source>
        <dbReference type="Proteomes" id="UP000297839"/>
    </source>
</evidence>
<dbReference type="SUPFAM" id="SSF55347">
    <property type="entry name" value="Glyceraldehyde-3-phosphate dehydrogenase-like, C-terminal domain"/>
    <property type="match status" value="1"/>
</dbReference>
<comment type="pathway">
    <text evidence="2">Amino-acid biosynthesis; L-methionine biosynthesis via de novo pathway; L-homoserine from L-aspartate: step 3/3.</text>
</comment>
<dbReference type="Pfam" id="PF01842">
    <property type="entry name" value="ACT"/>
    <property type="match status" value="1"/>
</dbReference>
<sequence>MKPIQVGLLGIGTVGSGVFNVLRRNQEEIQRRAGRGIEIGMVADLDTARAQSVVGSGVKVVKDAREVIANPDIDIVVELIGGYGIARELMLAAIAAGKHVVTANKALLAVHGTEIFAAAHQRGVMVAFEAAVAGGIPIIKSLREGLTANRIEWIAGIINGTTNFILSEMRDKGLDFDVVLKEAQRLGYAEADPTFDIEGVDAAHKATIMSAIAFGIPVQFDKAYVEGITKLAAQDIRYAEQLGYRIKLLGITKRATKGIELRVHPSLVPARRLIANVEGAMNAVVVQGDAVGTTLHYGKGAGSEPTASAVIADLVDITRLHTADAAHRVPHLAFQPDQMSSEAVLPMDEVVTSYYLRLRVADEAGVLAKVTGLCADAGVSIDAVLQREAGEGERQTDLIILTHNVREGTMNEVIGRMQALPTVLAPIVRIRKEELA</sequence>
<dbReference type="EC" id="1.1.1.3" evidence="4"/>
<dbReference type="AlphaFoldDB" id="A0A4Z0CAD5"/>
<dbReference type="GO" id="GO:0004412">
    <property type="term" value="F:homoserine dehydrogenase activity"/>
    <property type="evidence" value="ECO:0007669"/>
    <property type="project" value="UniProtKB-EC"/>
</dbReference>
<dbReference type="InterPro" id="IPR045865">
    <property type="entry name" value="ACT-like_dom_sf"/>
</dbReference>
<evidence type="ECO:0000256" key="1">
    <source>
        <dbReference type="ARBA" id="ARBA00005056"/>
    </source>
</evidence>
<dbReference type="Gene3D" id="3.40.50.720">
    <property type="entry name" value="NAD(P)-binding Rossmann-like Domain"/>
    <property type="match status" value="1"/>
</dbReference>
<dbReference type="Gene3D" id="3.30.360.10">
    <property type="entry name" value="Dihydrodipicolinate Reductase, domain 2"/>
    <property type="match status" value="1"/>
</dbReference>
<feature type="domain" description="ACT" evidence="14">
    <location>
        <begin position="355"/>
        <end position="431"/>
    </location>
</feature>
<dbReference type="InterPro" id="IPR019811">
    <property type="entry name" value="HDH_CS"/>
</dbReference>
<dbReference type="RefSeq" id="WP_135248556.1">
    <property type="nucleotide sequence ID" value="NZ_SMLK01000001.1"/>
</dbReference>
<proteinExistence type="inferred from homology"/>
<dbReference type="Proteomes" id="UP000297839">
    <property type="component" value="Unassembled WGS sequence"/>
</dbReference>
<dbReference type="PIRSF" id="PIRSF000098">
    <property type="entry name" value="Homoser_dehydrog"/>
    <property type="match status" value="1"/>
</dbReference>
<evidence type="ECO:0000256" key="10">
    <source>
        <dbReference type="ARBA" id="ARBA00023167"/>
    </source>
</evidence>
<evidence type="ECO:0000256" key="7">
    <source>
        <dbReference type="ARBA" id="ARBA00022697"/>
    </source>
</evidence>
<evidence type="ECO:0000256" key="4">
    <source>
        <dbReference type="ARBA" id="ARBA00013213"/>
    </source>
</evidence>
<dbReference type="PROSITE" id="PS01042">
    <property type="entry name" value="HOMOSER_DHGENASE"/>
    <property type="match status" value="1"/>
</dbReference>
<dbReference type="Pfam" id="PF00742">
    <property type="entry name" value="Homoserine_dh"/>
    <property type="match status" value="1"/>
</dbReference>
<dbReference type="GO" id="GO:0009086">
    <property type="term" value="P:methionine biosynthetic process"/>
    <property type="evidence" value="ECO:0007669"/>
    <property type="project" value="UniProtKB-KW"/>
</dbReference>
<dbReference type="GO" id="GO:0050661">
    <property type="term" value="F:NADP binding"/>
    <property type="evidence" value="ECO:0007669"/>
    <property type="project" value="InterPro"/>
</dbReference>
<dbReference type="NCBIfam" id="NF004976">
    <property type="entry name" value="PRK06349.1"/>
    <property type="match status" value="1"/>
</dbReference>
<keyword evidence="16" id="KW-1185">Reference proteome</keyword>
<dbReference type="SUPFAM" id="SSF55021">
    <property type="entry name" value="ACT-like"/>
    <property type="match status" value="1"/>
</dbReference>
<reference evidence="15 16" key="1">
    <citation type="submission" date="2019-03" db="EMBL/GenBank/DDBJ databases">
        <title>Ramlibacter sp. 18x22-1, whole genome shotgun sequence.</title>
        <authorList>
            <person name="Zhang X."/>
            <person name="Feng G."/>
            <person name="Zhu H."/>
        </authorList>
    </citation>
    <scope>NUCLEOTIDE SEQUENCE [LARGE SCALE GENOMIC DNA]</scope>
    <source>
        <strain evidence="15 16">18x22-1</strain>
    </source>
</reference>
<dbReference type="InterPro" id="IPR001342">
    <property type="entry name" value="HDH_cat"/>
</dbReference>
<keyword evidence="8 12" id="KW-0521">NADP</keyword>
<dbReference type="PROSITE" id="PS51671">
    <property type="entry name" value="ACT"/>
    <property type="match status" value="1"/>
</dbReference>
<feature type="binding site" evidence="12">
    <location>
        <begin position="9"/>
        <end position="16"/>
    </location>
    <ligand>
        <name>NADP(+)</name>
        <dbReference type="ChEBI" id="CHEBI:58349"/>
    </ligand>
</feature>
<dbReference type="Pfam" id="PF03447">
    <property type="entry name" value="NAD_binding_3"/>
    <property type="match status" value="1"/>
</dbReference>
<evidence type="ECO:0000256" key="5">
    <source>
        <dbReference type="ARBA" id="ARBA00013376"/>
    </source>
</evidence>
<gene>
    <name evidence="15" type="ORF">EZ216_05475</name>
</gene>
<dbReference type="InterPro" id="IPR002912">
    <property type="entry name" value="ACT_dom"/>
</dbReference>
<dbReference type="UniPathway" id="UPA00050">
    <property type="reaction ID" value="UER00063"/>
</dbReference>
<dbReference type="PANTHER" id="PTHR43331">
    <property type="entry name" value="HOMOSERINE DEHYDROGENASE"/>
    <property type="match status" value="1"/>
</dbReference>
<evidence type="ECO:0000256" key="2">
    <source>
        <dbReference type="ARBA" id="ARBA00005062"/>
    </source>
</evidence>
<dbReference type="GO" id="GO:0009088">
    <property type="term" value="P:threonine biosynthetic process"/>
    <property type="evidence" value="ECO:0007669"/>
    <property type="project" value="UniProtKB-UniPathway"/>
</dbReference>
<dbReference type="UniPathway" id="UPA00051">
    <property type="reaction ID" value="UER00465"/>
</dbReference>
<evidence type="ECO:0000256" key="9">
    <source>
        <dbReference type="ARBA" id="ARBA00023002"/>
    </source>
</evidence>
<keyword evidence="10" id="KW-0486">Methionine biosynthesis</keyword>
<dbReference type="FunFam" id="3.30.360.10:FF:000005">
    <property type="entry name" value="Homoserine dehydrogenase"/>
    <property type="match status" value="1"/>
</dbReference>
<dbReference type="InterPro" id="IPR005106">
    <property type="entry name" value="Asp/hSer_DH_NAD-bd"/>
</dbReference>
<dbReference type="Gene3D" id="3.30.70.260">
    <property type="match status" value="1"/>
</dbReference>
<feature type="binding site" evidence="12">
    <location>
        <position position="105"/>
    </location>
    <ligand>
        <name>NADPH</name>
        <dbReference type="ChEBI" id="CHEBI:57783"/>
    </ligand>
</feature>